<accession>A0ABR7SEP3</accession>
<evidence type="ECO:0000256" key="1">
    <source>
        <dbReference type="SAM" id="MobiDB-lite"/>
    </source>
</evidence>
<feature type="region of interest" description="Disordered" evidence="1">
    <location>
        <begin position="182"/>
        <end position="212"/>
    </location>
</feature>
<sequence>MHLIGALRGHARAAGAERRTLSGTTEQQRLAAMVQEAETFQRSDPGHAAVSARWSQPYRSCRLDGVPAEASWFHPDSTLLAGRDFTGWARHSNAGGPKWTWPARTELVALLDTPHDTPQDWLRAGQALQRVLLYAAAHKVGAGFHTRPLEDPPLRAEVRTMIASRPSPQMILRLGHTDWTMRTPDAPSKTCCPSKSTQRRDARAAHDASPIT</sequence>
<organism evidence="2 3">
    <name type="scientific">Streptomyces polyasparticus</name>
    <dbReference type="NCBI Taxonomy" id="2767826"/>
    <lineage>
        <taxon>Bacteria</taxon>
        <taxon>Bacillati</taxon>
        <taxon>Actinomycetota</taxon>
        <taxon>Actinomycetes</taxon>
        <taxon>Kitasatosporales</taxon>
        <taxon>Streptomycetaceae</taxon>
        <taxon>Streptomyces</taxon>
    </lineage>
</organism>
<keyword evidence="3" id="KW-1185">Reference proteome</keyword>
<evidence type="ECO:0000313" key="2">
    <source>
        <dbReference type="EMBL" id="MBC9713883.1"/>
    </source>
</evidence>
<evidence type="ECO:0000313" key="3">
    <source>
        <dbReference type="Proteomes" id="UP000642284"/>
    </source>
</evidence>
<comment type="caution">
    <text evidence="2">The sequence shown here is derived from an EMBL/GenBank/DDBJ whole genome shotgun (WGS) entry which is preliminary data.</text>
</comment>
<dbReference type="SUPFAM" id="SSF55469">
    <property type="entry name" value="FMN-dependent nitroreductase-like"/>
    <property type="match status" value="1"/>
</dbReference>
<dbReference type="Gene3D" id="3.40.109.10">
    <property type="entry name" value="NADH Oxidase"/>
    <property type="match status" value="1"/>
</dbReference>
<dbReference type="InterPro" id="IPR000415">
    <property type="entry name" value="Nitroreductase-like"/>
</dbReference>
<name>A0ABR7SEP3_9ACTN</name>
<protein>
    <submittedName>
        <fullName evidence="2">Uncharacterized protein</fullName>
    </submittedName>
</protein>
<dbReference type="Proteomes" id="UP000642284">
    <property type="component" value="Unassembled WGS sequence"/>
</dbReference>
<proteinExistence type="predicted"/>
<dbReference type="EMBL" id="JACTVJ010000006">
    <property type="protein sequence ID" value="MBC9713883.1"/>
    <property type="molecule type" value="Genomic_DNA"/>
</dbReference>
<dbReference type="RefSeq" id="WP_187814315.1">
    <property type="nucleotide sequence ID" value="NZ_JACTVJ010000006.1"/>
</dbReference>
<gene>
    <name evidence="2" type="ORF">H9Y04_15035</name>
</gene>
<reference evidence="2 3" key="1">
    <citation type="submission" date="2020-08" db="EMBL/GenBank/DDBJ databases">
        <title>Genemic of Streptomyces polyaspartic.</title>
        <authorList>
            <person name="Liu W."/>
        </authorList>
    </citation>
    <scope>NUCLEOTIDE SEQUENCE [LARGE SCALE GENOMIC DNA]</scope>
    <source>
        <strain evidence="2 3">TRM66268-LWL</strain>
    </source>
</reference>